<organism evidence="2 3">
    <name type="scientific">Dactylosporangium siamense</name>
    <dbReference type="NCBI Taxonomy" id="685454"/>
    <lineage>
        <taxon>Bacteria</taxon>
        <taxon>Bacillati</taxon>
        <taxon>Actinomycetota</taxon>
        <taxon>Actinomycetes</taxon>
        <taxon>Micromonosporales</taxon>
        <taxon>Micromonosporaceae</taxon>
        <taxon>Dactylosporangium</taxon>
    </lineage>
</organism>
<dbReference type="PANTHER" id="PTHR10098">
    <property type="entry name" value="RAPSYN-RELATED"/>
    <property type="match status" value="1"/>
</dbReference>
<dbReference type="PANTHER" id="PTHR10098:SF108">
    <property type="entry name" value="TETRATRICOPEPTIDE REPEAT PROTEIN 28"/>
    <property type="match status" value="1"/>
</dbReference>
<dbReference type="RefSeq" id="WP_203851670.1">
    <property type="nucleotide sequence ID" value="NZ_BAAAVW010000029.1"/>
</dbReference>
<accession>A0A919UC08</accession>
<proteinExistence type="predicted"/>
<comment type="caution">
    <text evidence="2">The sequence shown here is derived from an EMBL/GenBank/DDBJ whole genome shotgun (WGS) entry which is preliminary data.</text>
</comment>
<name>A0A919UC08_9ACTN</name>
<reference evidence="2" key="1">
    <citation type="submission" date="2021-01" db="EMBL/GenBank/DDBJ databases">
        <title>Whole genome shotgun sequence of Dactylosporangium siamense NBRC 106093.</title>
        <authorList>
            <person name="Komaki H."/>
            <person name="Tamura T."/>
        </authorList>
    </citation>
    <scope>NUCLEOTIDE SEQUENCE</scope>
    <source>
        <strain evidence="2">NBRC 106093</strain>
    </source>
</reference>
<dbReference type="InterPro" id="IPR024983">
    <property type="entry name" value="CHAT_dom"/>
</dbReference>
<dbReference type="EMBL" id="BONQ01000126">
    <property type="protein sequence ID" value="GIG50019.1"/>
    <property type="molecule type" value="Genomic_DNA"/>
</dbReference>
<sequence length="673" mass="71873">MRITSLEESLEARHEAVYAVCALMHASGPAEAAEVVRIEPALRSPAALAFVGELIGDAAASGLSLGYLEALRSMLSRLPPLEEPEKRAAPAGHAGADGLLQARELLGQDRVEEAESVLVRTAEASREAGDLRSEGHAEGMLCDLILRTVWPAPGSLERLAHHADRAVHAFSRVRDDTSLAAALRRLLVAALGLGDEPLLTETIGRLGVVDPRGMPWWFTYVRAVQSDDAQYTRAQLEWCLENAARLGSDAVTWIPLCEHRLAVATGFAGELSALPAALAAEPPSPALRERLEELAARAERIRATTRSGAIHRGLSTVYTPVYEALARCVSGADAVDVLERNASRALLAATAAAGDGTLDDLVRNYVARPTDASRHLLTVGLRRHRDRERMAAHQIRATGEVPSPVTVARLRALLDESDAVLVRGRWLIDRDGITEGRVDGRVAPGARLFVVPGAEAWAAPVEADLTARYRVGRVPNLSILARILQTPARPASTLLAVADPDGSLPHARREGMAVARHYAESTVYTGADATPDRYREEAGGADVVHLACHGFYLPENPDYSGLRLADGALLWYADVRRTPLSAALVVLGACHAGTGEILAGAEYVGLPGALLAAGARTVIAPLWQVDDALTTDLMDHFHRHYAETGRPAESLRHAGEAMGTTATVTAFQLFGAP</sequence>
<dbReference type="Pfam" id="PF12770">
    <property type="entry name" value="CHAT"/>
    <property type="match status" value="1"/>
</dbReference>
<gene>
    <name evidence="2" type="ORF">Dsi01nite_080600</name>
</gene>
<evidence type="ECO:0000313" key="2">
    <source>
        <dbReference type="EMBL" id="GIG50019.1"/>
    </source>
</evidence>
<evidence type="ECO:0000259" key="1">
    <source>
        <dbReference type="Pfam" id="PF12770"/>
    </source>
</evidence>
<keyword evidence="3" id="KW-1185">Reference proteome</keyword>
<dbReference type="Proteomes" id="UP000660611">
    <property type="component" value="Unassembled WGS sequence"/>
</dbReference>
<evidence type="ECO:0000313" key="3">
    <source>
        <dbReference type="Proteomes" id="UP000660611"/>
    </source>
</evidence>
<dbReference type="AlphaFoldDB" id="A0A919UC08"/>
<feature type="domain" description="CHAT" evidence="1">
    <location>
        <begin position="443"/>
        <end position="658"/>
    </location>
</feature>
<protein>
    <recommendedName>
        <fullName evidence="1">CHAT domain-containing protein</fullName>
    </recommendedName>
</protein>